<name>A0A813CA75_9DINO</name>
<evidence type="ECO:0000313" key="3">
    <source>
        <dbReference type="Proteomes" id="UP000601435"/>
    </source>
</evidence>
<keyword evidence="1" id="KW-0732">Signal</keyword>
<dbReference type="EMBL" id="CAJNJA010092840">
    <property type="protein sequence ID" value="CAE7940996.1"/>
    <property type="molecule type" value="Genomic_DNA"/>
</dbReference>
<dbReference type="Proteomes" id="UP000601435">
    <property type="component" value="Unassembled WGS sequence"/>
</dbReference>
<dbReference type="AlphaFoldDB" id="A0A813CA75"/>
<feature type="signal peptide" evidence="1">
    <location>
        <begin position="1"/>
        <end position="21"/>
    </location>
</feature>
<protein>
    <submittedName>
        <fullName evidence="2">Uncharacterized protein</fullName>
    </submittedName>
</protein>
<proteinExistence type="predicted"/>
<feature type="non-terminal residue" evidence="2">
    <location>
        <position position="60"/>
    </location>
</feature>
<gene>
    <name evidence="2" type="ORF">SNEC2469_LOCUS34106</name>
</gene>
<reference evidence="2" key="1">
    <citation type="submission" date="2021-02" db="EMBL/GenBank/DDBJ databases">
        <authorList>
            <person name="Dougan E. K."/>
            <person name="Rhodes N."/>
            <person name="Thang M."/>
            <person name="Chan C."/>
        </authorList>
    </citation>
    <scope>NUCLEOTIDE SEQUENCE</scope>
</reference>
<sequence length="60" mass="6396">MCQAPPSAGLMAFAGFGLVLLSSTPQHYYFALWTCQDYACVKRGQTHVEDCISDPSPGGA</sequence>
<comment type="caution">
    <text evidence="2">The sequence shown here is derived from an EMBL/GenBank/DDBJ whole genome shotgun (WGS) entry which is preliminary data.</text>
</comment>
<accession>A0A813CA75</accession>
<keyword evidence="3" id="KW-1185">Reference proteome</keyword>
<feature type="chain" id="PRO_5032965486" evidence="1">
    <location>
        <begin position="22"/>
        <end position="60"/>
    </location>
</feature>
<evidence type="ECO:0000256" key="1">
    <source>
        <dbReference type="SAM" id="SignalP"/>
    </source>
</evidence>
<organism evidence="2 3">
    <name type="scientific">Symbiodinium necroappetens</name>
    <dbReference type="NCBI Taxonomy" id="1628268"/>
    <lineage>
        <taxon>Eukaryota</taxon>
        <taxon>Sar</taxon>
        <taxon>Alveolata</taxon>
        <taxon>Dinophyceae</taxon>
        <taxon>Suessiales</taxon>
        <taxon>Symbiodiniaceae</taxon>
        <taxon>Symbiodinium</taxon>
    </lineage>
</organism>
<evidence type="ECO:0000313" key="2">
    <source>
        <dbReference type="EMBL" id="CAE7940996.1"/>
    </source>
</evidence>